<gene>
    <name evidence="6" type="ORF">FYJ74_09475</name>
</gene>
<protein>
    <submittedName>
        <fullName evidence="6">LysR family transcriptional regulator</fullName>
    </submittedName>
</protein>
<keyword evidence="7" id="KW-1185">Reference proteome</keyword>
<proteinExistence type="inferred from homology"/>
<name>A0A6L5YDJ4_9BACT</name>
<dbReference type="InterPro" id="IPR036390">
    <property type="entry name" value="WH_DNA-bd_sf"/>
</dbReference>
<evidence type="ECO:0000256" key="4">
    <source>
        <dbReference type="ARBA" id="ARBA00023163"/>
    </source>
</evidence>
<evidence type="ECO:0000256" key="2">
    <source>
        <dbReference type="ARBA" id="ARBA00023015"/>
    </source>
</evidence>
<evidence type="ECO:0000313" key="7">
    <source>
        <dbReference type="Proteomes" id="UP000473699"/>
    </source>
</evidence>
<accession>A0A6L5YDJ4</accession>
<organism evidence="6 7">
    <name type="scientific">Pyramidobacter porci</name>
    <dbReference type="NCBI Taxonomy" id="2605789"/>
    <lineage>
        <taxon>Bacteria</taxon>
        <taxon>Thermotogati</taxon>
        <taxon>Synergistota</taxon>
        <taxon>Synergistia</taxon>
        <taxon>Synergistales</taxon>
        <taxon>Dethiosulfovibrionaceae</taxon>
        <taxon>Pyramidobacter</taxon>
    </lineage>
</organism>
<dbReference type="PANTHER" id="PTHR30126:SF96">
    <property type="entry name" value="TRANSCRIPTIONAL REGULATORY PROTEIN, LYSR FAMILY"/>
    <property type="match status" value="1"/>
</dbReference>
<keyword evidence="2" id="KW-0805">Transcription regulation</keyword>
<dbReference type="CDD" id="cd05466">
    <property type="entry name" value="PBP2_LTTR_substrate"/>
    <property type="match status" value="1"/>
</dbReference>
<dbReference type="GO" id="GO:0003700">
    <property type="term" value="F:DNA-binding transcription factor activity"/>
    <property type="evidence" value="ECO:0007669"/>
    <property type="project" value="InterPro"/>
</dbReference>
<dbReference type="InterPro" id="IPR000847">
    <property type="entry name" value="LysR_HTH_N"/>
</dbReference>
<dbReference type="GO" id="GO:0003677">
    <property type="term" value="F:DNA binding"/>
    <property type="evidence" value="ECO:0007669"/>
    <property type="project" value="UniProtKB-KW"/>
</dbReference>
<dbReference type="InterPro" id="IPR005119">
    <property type="entry name" value="LysR_subst-bd"/>
</dbReference>
<sequence>MINLSVKDAEYILTIVKEGNLSTAAQKLCISQPSLTQLIQRLKGQTGSNLFYRNGHNFVPTKEGELLAGACQKIYMLSRDLEKQLDNISKKRKGTVIVGAPFNIGAYLFPRLFKIYQEKKASAKFQPYEARSPQLEESLLKNEIDLAVMSKKQKVLNPQLERILLMQERLLLSVPQGHPLNRAAKRIRGKRHPFIDIRLTDGADYILSAPGQRLYDVCNEIFKKANITPHPVLVSRSFEVKERMSAAGLGVTIFPEHYVEFYQSKLDANYYYLLPPYNFLWDISLYYRKDDLRLSAIAECIHILKRLFQEEPIAVPPEKEDFTLL</sequence>
<dbReference type="PROSITE" id="PS50931">
    <property type="entry name" value="HTH_LYSR"/>
    <property type="match status" value="1"/>
</dbReference>
<evidence type="ECO:0000256" key="1">
    <source>
        <dbReference type="ARBA" id="ARBA00009437"/>
    </source>
</evidence>
<dbReference type="SUPFAM" id="SSF46785">
    <property type="entry name" value="Winged helix' DNA-binding domain"/>
    <property type="match status" value="1"/>
</dbReference>
<dbReference type="PRINTS" id="PR00039">
    <property type="entry name" value="HTHLYSR"/>
</dbReference>
<keyword evidence="3" id="KW-0238">DNA-binding</keyword>
<evidence type="ECO:0000313" key="6">
    <source>
        <dbReference type="EMBL" id="MST56259.1"/>
    </source>
</evidence>
<dbReference type="AlphaFoldDB" id="A0A6L5YDJ4"/>
<dbReference type="SUPFAM" id="SSF53850">
    <property type="entry name" value="Periplasmic binding protein-like II"/>
    <property type="match status" value="1"/>
</dbReference>
<dbReference type="Pfam" id="PF00126">
    <property type="entry name" value="HTH_1"/>
    <property type="match status" value="1"/>
</dbReference>
<dbReference type="RefSeq" id="WP_154529341.1">
    <property type="nucleotide sequence ID" value="NZ_VUNH01000010.1"/>
</dbReference>
<feature type="domain" description="HTH lysR-type" evidence="5">
    <location>
        <begin position="4"/>
        <end position="61"/>
    </location>
</feature>
<dbReference type="Gene3D" id="3.40.190.290">
    <property type="match status" value="1"/>
</dbReference>
<dbReference type="EMBL" id="VUNH01000010">
    <property type="protein sequence ID" value="MST56259.1"/>
    <property type="molecule type" value="Genomic_DNA"/>
</dbReference>
<dbReference type="Pfam" id="PF03466">
    <property type="entry name" value="LysR_substrate"/>
    <property type="match status" value="1"/>
</dbReference>
<dbReference type="Gene3D" id="1.10.10.10">
    <property type="entry name" value="Winged helix-like DNA-binding domain superfamily/Winged helix DNA-binding domain"/>
    <property type="match status" value="1"/>
</dbReference>
<dbReference type="Proteomes" id="UP000473699">
    <property type="component" value="Unassembled WGS sequence"/>
</dbReference>
<dbReference type="InterPro" id="IPR036388">
    <property type="entry name" value="WH-like_DNA-bd_sf"/>
</dbReference>
<keyword evidence="4" id="KW-0804">Transcription</keyword>
<comment type="caution">
    <text evidence="6">The sequence shown here is derived from an EMBL/GenBank/DDBJ whole genome shotgun (WGS) entry which is preliminary data.</text>
</comment>
<evidence type="ECO:0000256" key="3">
    <source>
        <dbReference type="ARBA" id="ARBA00023125"/>
    </source>
</evidence>
<reference evidence="6 7" key="1">
    <citation type="submission" date="2019-08" db="EMBL/GenBank/DDBJ databases">
        <title>In-depth cultivation of the pig gut microbiome towards novel bacterial diversity and tailored functional studies.</title>
        <authorList>
            <person name="Wylensek D."/>
            <person name="Hitch T.C.A."/>
            <person name="Clavel T."/>
        </authorList>
    </citation>
    <scope>NUCLEOTIDE SEQUENCE [LARGE SCALE GENOMIC DNA]</scope>
    <source>
        <strain evidence="6 7">SM-530-WT-4B</strain>
    </source>
</reference>
<comment type="similarity">
    <text evidence="1">Belongs to the LysR transcriptional regulatory family.</text>
</comment>
<dbReference type="PANTHER" id="PTHR30126">
    <property type="entry name" value="HTH-TYPE TRANSCRIPTIONAL REGULATOR"/>
    <property type="match status" value="1"/>
</dbReference>
<evidence type="ECO:0000259" key="5">
    <source>
        <dbReference type="PROSITE" id="PS50931"/>
    </source>
</evidence>